<reference evidence="3 5" key="1">
    <citation type="journal article" date="2012" name="Nature">
        <title>Algal genomes reveal evolutionary mosaicism and the fate of nucleomorphs.</title>
        <authorList>
            <consortium name="DOE Joint Genome Institute"/>
            <person name="Curtis B.A."/>
            <person name="Tanifuji G."/>
            <person name="Burki F."/>
            <person name="Gruber A."/>
            <person name="Irimia M."/>
            <person name="Maruyama S."/>
            <person name="Arias M.C."/>
            <person name="Ball S.G."/>
            <person name="Gile G.H."/>
            <person name="Hirakawa Y."/>
            <person name="Hopkins J.F."/>
            <person name="Kuo A."/>
            <person name="Rensing S.A."/>
            <person name="Schmutz J."/>
            <person name="Symeonidi A."/>
            <person name="Elias M."/>
            <person name="Eveleigh R.J."/>
            <person name="Herman E.K."/>
            <person name="Klute M.J."/>
            <person name="Nakayama T."/>
            <person name="Obornik M."/>
            <person name="Reyes-Prieto A."/>
            <person name="Armbrust E.V."/>
            <person name="Aves S.J."/>
            <person name="Beiko R.G."/>
            <person name="Coutinho P."/>
            <person name="Dacks J.B."/>
            <person name="Durnford D.G."/>
            <person name="Fast N.M."/>
            <person name="Green B.R."/>
            <person name="Grisdale C.J."/>
            <person name="Hempel F."/>
            <person name="Henrissat B."/>
            <person name="Hoppner M.P."/>
            <person name="Ishida K."/>
            <person name="Kim E."/>
            <person name="Koreny L."/>
            <person name="Kroth P.G."/>
            <person name="Liu Y."/>
            <person name="Malik S.B."/>
            <person name="Maier U.G."/>
            <person name="McRose D."/>
            <person name="Mock T."/>
            <person name="Neilson J.A."/>
            <person name="Onodera N.T."/>
            <person name="Poole A.M."/>
            <person name="Pritham E.J."/>
            <person name="Richards T.A."/>
            <person name="Rocap G."/>
            <person name="Roy S.W."/>
            <person name="Sarai C."/>
            <person name="Schaack S."/>
            <person name="Shirato S."/>
            <person name="Slamovits C.H."/>
            <person name="Spencer D.F."/>
            <person name="Suzuki S."/>
            <person name="Worden A.Z."/>
            <person name="Zauner S."/>
            <person name="Barry K."/>
            <person name="Bell C."/>
            <person name="Bharti A.K."/>
            <person name="Crow J.A."/>
            <person name="Grimwood J."/>
            <person name="Kramer R."/>
            <person name="Lindquist E."/>
            <person name="Lucas S."/>
            <person name="Salamov A."/>
            <person name="McFadden G.I."/>
            <person name="Lane C.E."/>
            <person name="Keeling P.J."/>
            <person name="Gray M.W."/>
            <person name="Grigoriev I.V."/>
            <person name="Archibald J.M."/>
        </authorList>
    </citation>
    <scope>NUCLEOTIDE SEQUENCE</scope>
    <source>
        <strain evidence="3 5">CCMP2712</strain>
    </source>
</reference>
<evidence type="ECO:0000256" key="2">
    <source>
        <dbReference type="SAM" id="MobiDB-lite"/>
    </source>
</evidence>
<dbReference type="PaxDb" id="55529-EKX31171"/>
<evidence type="ECO:0000313" key="5">
    <source>
        <dbReference type="Proteomes" id="UP000011087"/>
    </source>
</evidence>
<dbReference type="HOGENOM" id="CLU_1622139_0_0_1"/>
<dbReference type="RefSeq" id="XP_005818151.1">
    <property type="nucleotide sequence ID" value="XM_005818094.1"/>
</dbReference>
<dbReference type="EnsemblProtists" id="EKX31171">
    <property type="protein sequence ID" value="EKX31171"/>
    <property type="gene ID" value="GUITHDRAFT_122627"/>
</dbReference>
<evidence type="ECO:0000313" key="4">
    <source>
        <dbReference type="EnsemblProtists" id="EKX31171"/>
    </source>
</evidence>
<feature type="compositionally biased region" description="Acidic residues" evidence="2">
    <location>
        <begin position="147"/>
        <end position="156"/>
    </location>
</feature>
<dbReference type="KEGG" id="gtt:GUITHDRAFT_122627"/>
<name>L1I4J7_GUITC</name>
<proteinExistence type="predicted"/>
<sequence>MSRGSDKIAQVRLKGGRARAADTLQLENALEKKDQEINVLRLATRRLEDELQTLTQRLEEELAERDASIGRLKKSLEDRMSVIEGTTWSGRLTTKYLTVCERLRAEPDVGVLFALSTGSRTITSDKMTENGCMPLAEVLKPQVRKEEEEEEEEEEEMTTRDEGG</sequence>
<evidence type="ECO:0000313" key="3">
    <source>
        <dbReference type="EMBL" id="EKX31171.1"/>
    </source>
</evidence>
<reference evidence="4" key="3">
    <citation type="submission" date="2016-03" db="UniProtKB">
        <authorList>
            <consortium name="EnsemblProtists"/>
        </authorList>
    </citation>
    <scope>IDENTIFICATION</scope>
</reference>
<gene>
    <name evidence="3" type="ORF">GUITHDRAFT_122627</name>
</gene>
<reference evidence="5" key="2">
    <citation type="submission" date="2012-11" db="EMBL/GenBank/DDBJ databases">
        <authorList>
            <person name="Kuo A."/>
            <person name="Curtis B.A."/>
            <person name="Tanifuji G."/>
            <person name="Burki F."/>
            <person name="Gruber A."/>
            <person name="Irimia M."/>
            <person name="Maruyama S."/>
            <person name="Arias M.C."/>
            <person name="Ball S.G."/>
            <person name="Gile G.H."/>
            <person name="Hirakawa Y."/>
            <person name="Hopkins J.F."/>
            <person name="Rensing S.A."/>
            <person name="Schmutz J."/>
            <person name="Symeonidi A."/>
            <person name="Elias M."/>
            <person name="Eveleigh R.J."/>
            <person name="Herman E.K."/>
            <person name="Klute M.J."/>
            <person name="Nakayama T."/>
            <person name="Obornik M."/>
            <person name="Reyes-Prieto A."/>
            <person name="Armbrust E.V."/>
            <person name="Aves S.J."/>
            <person name="Beiko R.G."/>
            <person name="Coutinho P."/>
            <person name="Dacks J.B."/>
            <person name="Durnford D.G."/>
            <person name="Fast N.M."/>
            <person name="Green B.R."/>
            <person name="Grisdale C."/>
            <person name="Hempe F."/>
            <person name="Henrissat B."/>
            <person name="Hoppner M.P."/>
            <person name="Ishida K.-I."/>
            <person name="Kim E."/>
            <person name="Koreny L."/>
            <person name="Kroth P.G."/>
            <person name="Liu Y."/>
            <person name="Malik S.-B."/>
            <person name="Maier U.G."/>
            <person name="McRose D."/>
            <person name="Mock T."/>
            <person name="Neilson J.A."/>
            <person name="Onodera N.T."/>
            <person name="Poole A.M."/>
            <person name="Pritham E.J."/>
            <person name="Richards T.A."/>
            <person name="Rocap G."/>
            <person name="Roy S.W."/>
            <person name="Sarai C."/>
            <person name="Schaack S."/>
            <person name="Shirato S."/>
            <person name="Slamovits C.H."/>
            <person name="Spencer D.F."/>
            <person name="Suzuki S."/>
            <person name="Worden A.Z."/>
            <person name="Zauner S."/>
            <person name="Barry K."/>
            <person name="Bell C."/>
            <person name="Bharti A.K."/>
            <person name="Crow J.A."/>
            <person name="Grimwood J."/>
            <person name="Kramer R."/>
            <person name="Lindquist E."/>
            <person name="Lucas S."/>
            <person name="Salamov A."/>
            <person name="McFadden G.I."/>
            <person name="Lane C.E."/>
            <person name="Keeling P.J."/>
            <person name="Gray M.W."/>
            <person name="Grigoriev I.V."/>
            <person name="Archibald J.M."/>
        </authorList>
    </citation>
    <scope>NUCLEOTIDE SEQUENCE</scope>
    <source>
        <strain evidence="5">CCMP2712</strain>
    </source>
</reference>
<keyword evidence="1" id="KW-0175">Coiled coil</keyword>
<keyword evidence="5" id="KW-1185">Reference proteome</keyword>
<accession>L1I4J7</accession>
<organism evidence="3">
    <name type="scientific">Guillardia theta (strain CCMP2712)</name>
    <name type="common">Cryptophyte</name>
    <dbReference type="NCBI Taxonomy" id="905079"/>
    <lineage>
        <taxon>Eukaryota</taxon>
        <taxon>Cryptophyceae</taxon>
        <taxon>Pyrenomonadales</taxon>
        <taxon>Geminigeraceae</taxon>
        <taxon>Guillardia</taxon>
    </lineage>
</organism>
<dbReference type="Proteomes" id="UP000011087">
    <property type="component" value="Unassembled WGS sequence"/>
</dbReference>
<evidence type="ECO:0000256" key="1">
    <source>
        <dbReference type="SAM" id="Coils"/>
    </source>
</evidence>
<feature type="coiled-coil region" evidence="1">
    <location>
        <begin position="26"/>
        <end position="64"/>
    </location>
</feature>
<protein>
    <submittedName>
        <fullName evidence="3 4">Uncharacterized protein</fullName>
    </submittedName>
</protein>
<dbReference type="EMBL" id="JH993341">
    <property type="protein sequence ID" value="EKX31171.1"/>
    <property type="molecule type" value="Genomic_DNA"/>
</dbReference>
<dbReference type="AlphaFoldDB" id="L1I4J7"/>
<feature type="region of interest" description="Disordered" evidence="2">
    <location>
        <begin position="140"/>
        <end position="164"/>
    </location>
</feature>
<dbReference type="GeneID" id="17287890"/>